<dbReference type="InterPro" id="IPR002885">
    <property type="entry name" value="PPR_rpt"/>
</dbReference>
<dbReference type="Pfam" id="PF01535">
    <property type="entry name" value="PPR"/>
    <property type="match status" value="2"/>
</dbReference>
<dbReference type="EMBL" id="LR031873">
    <property type="protein sequence ID" value="VDD08128.1"/>
    <property type="molecule type" value="Genomic_DNA"/>
</dbReference>
<dbReference type="InterPro" id="IPR050667">
    <property type="entry name" value="PPR-containing_protein"/>
</dbReference>
<feature type="repeat" description="PPR" evidence="3">
    <location>
        <begin position="277"/>
        <end position="311"/>
    </location>
</feature>
<dbReference type="Gene3D" id="1.25.40.10">
    <property type="entry name" value="Tetratricopeptide repeat domain"/>
    <property type="match status" value="2"/>
</dbReference>
<dbReference type="NCBIfam" id="TIGR00756">
    <property type="entry name" value="PPR"/>
    <property type="match status" value="2"/>
</dbReference>
<dbReference type="PROSITE" id="PS51375">
    <property type="entry name" value="PPR"/>
    <property type="match status" value="3"/>
</dbReference>
<reference evidence="5" key="1">
    <citation type="submission" date="2018-11" db="EMBL/GenBank/DDBJ databases">
        <authorList>
            <consortium name="Genoscope - CEA"/>
            <person name="William W."/>
        </authorList>
    </citation>
    <scope>NUCLEOTIDE SEQUENCE</scope>
</reference>
<evidence type="ECO:0000256" key="4">
    <source>
        <dbReference type="SAM" id="MobiDB-lite"/>
    </source>
</evidence>
<feature type="compositionally biased region" description="Polar residues" evidence="4">
    <location>
        <begin position="1"/>
        <end position="22"/>
    </location>
</feature>
<dbReference type="InterPro" id="IPR011990">
    <property type="entry name" value="TPR-like_helical_dom_sf"/>
</dbReference>
<organism evidence="5">
    <name type="scientific">Brassica oleracea</name>
    <name type="common">Wild cabbage</name>
    <dbReference type="NCBI Taxonomy" id="3712"/>
    <lineage>
        <taxon>Eukaryota</taxon>
        <taxon>Viridiplantae</taxon>
        <taxon>Streptophyta</taxon>
        <taxon>Embryophyta</taxon>
        <taxon>Tracheophyta</taxon>
        <taxon>Spermatophyta</taxon>
        <taxon>Magnoliopsida</taxon>
        <taxon>eudicotyledons</taxon>
        <taxon>Gunneridae</taxon>
        <taxon>Pentapetalae</taxon>
        <taxon>rosids</taxon>
        <taxon>malvids</taxon>
        <taxon>Brassicales</taxon>
        <taxon>Brassicaceae</taxon>
        <taxon>Brassiceae</taxon>
        <taxon>Brassica</taxon>
    </lineage>
</organism>
<feature type="region of interest" description="Disordered" evidence="4">
    <location>
        <begin position="1"/>
        <end position="52"/>
    </location>
</feature>
<sequence length="462" mass="51755">MKTPNNGNVFDRQNASFVVSKQPNEHTHAQSTTSSSALPLQPKAPIHRKSQSPISASPLFAASYPTQTSNPRKPISFLFPTRSQKFSLARKLLKPDILRYPFRDIASRALDECGSVEAKVVARLFNSMITVATRSRSMKRLLTLHLLNLKRSDEVELANDFFRLMVASELGVASVYSLTVVVSALCCNGEIKTGRELVEEVETIKPNIVTFKSMIDCCVKRWNFEELGLVLELMGKESVSLDLDAYKILIDGFASYGKVEEAEKLVSTMHDKQLKVETYLYNLIINGYARLGLVEKAVEIHSVMSSRGVVSNKDTYWGLVNGLCRAGKVCEAMRLTAELRVSEFEVDEAMYRTLIEGCYRAGTVDNALERFVGYKERKCVKGRMPELEELYRKDTTRQDNKARWAEKSTLLRGAAEPGAFSRRAIDQKHSCVAPRDRRFKPSSRAVIVPYTGRAVNSSGLEG</sequence>
<evidence type="ECO:0000313" key="5">
    <source>
        <dbReference type="EMBL" id="VDD08128.1"/>
    </source>
</evidence>
<evidence type="ECO:0000256" key="1">
    <source>
        <dbReference type="ARBA" id="ARBA00007626"/>
    </source>
</evidence>
<keyword evidence="2" id="KW-0677">Repeat</keyword>
<accession>A0A3P6C138</accession>
<dbReference type="PANTHER" id="PTHR47939:SF3">
    <property type="entry name" value="REPEAT-CONTAINING PROTEIN, PUTATIVE-RELATED"/>
    <property type="match status" value="1"/>
</dbReference>
<dbReference type="AlphaFoldDB" id="A0A3P6C138"/>
<proteinExistence type="inferred from homology"/>
<gene>
    <name evidence="5" type="ORF">BOLC4T23855H</name>
</gene>
<dbReference type="Pfam" id="PF13041">
    <property type="entry name" value="PPR_2"/>
    <property type="match status" value="1"/>
</dbReference>
<evidence type="ECO:0000256" key="2">
    <source>
        <dbReference type="ARBA" id="ARBA00022737"/>
    </source>
</evidence>
<protein>
    <recommendedName>
        <fullName evidence="6">Pentacotripeptide-repeat region of PRORP domain-containing protein</fullName>
    </recommendedName>
</protein>
<name>A0A3P6C138_BRAOL</name>
<dbReference type="PANTHER" id="PTHR47939">
    <property type="entry name" value="MEMBRANE-ASSOCIATED SALT-INDUCIBLE PROTEIN-LIKE"/>
    <property type="match status" value="1"/>
</dbReference>
<feature type="repeat" description="PPR" evidence="3">
    <location>
        <begin position="312"/>
        <end position="346"/>
    </location>
</feature>
<feature type="repeat" description="PPR" evidence="3">
    <location>
        <begin position="242"/>
        <end position="276"/>
    </location>
</feature>
<evidence type="ECO:0008006" key="6">
    <source>
        <dbReference type="Google" id="ProtNLM"/>
    </source>
</evidence>
<evidence type="ECO:0000256" key="3">
    <source>
        <dbReference type="PROSITE-ProRule" id="PRU00708"/>
    </source>
</evidence>
<comment type="similarity">
    <text evidence="1">Belongs to the PPR family. P subfamily.</text>
</comment>